<dbReference type="PANTHER" id="PTHR14269">
    <property type="entry name" value="CDP-DIACYLGLYCEROL--GLYCEROL-3-PHOSPHATE 3-PHOSPHATIDYLTRANSFERASE-RELATED"/>
    <property type="match status" value="1"/>
</dbReference>
<keyword evidence="3" id="KW-0444">Lipid biosynthesis</keyword>
<dbReference type="AlphaFoldDB" id="F9UJQ0"/>
<dbReference type="Pfam" id="PF01066">
    <property type="entry name" value="CDP-OH_P_transf"/>
    <property type="match status" value="1"/>
</dbReference>
<keyword evidence="8 13" id="KW-0472">Membrane</keyword>
<dbReference type="PROSITE" id="PS00379">
    <property type="entry name" value="CDP_ALCOHOL_P_TRANSF"/>
    <property type="match status" value="1"/>
</dbReference>
<sequence length="287" mass="32659">MGKTKNIRTKKIKTNILVKNLPNLLTLVRLILVLPLIAFATVITYTLNRDFGVTIAFLVLFIITFIASMITDFLDGYYARKTKQVSDFGKLWDPIADKFTTVVALILLVIMNASPLWLVAVLILRDIAVDGFRVIMAKHGIDVSAKKMAKLKTLVLSISIPAMLFVLLILISINYAQSNSLNGSNPYLKFTANNALYSHLLSIPLMVALVFSLISGFQYFRSIKKYIKFNPFKYSHIDVEIKKAELKNSNEDLRINLNKHRNNKNHTDEVDTKEPTIVFEEKDYKRD</sequence>
<feature type="transmembrane region" description="Helical" evidence="13">
    <location>
        <begin position="155"/>
        <end position="176"/>
    </location>
</feature>
<keyword evidence="15" id="KW-1185">Reference proteome</keyword>
<evidence type="ECO:0000256" key="9">
    <source>
        <dbReference type="ARBA" id="ARBA00023209"/>
    </source>
</evidence>
<evidence type="ECO:0000256" key="8">
    <source>
        <dbReference type="ARBA" id="ARBA00023136"/>
    </source>
</evidence>
<comment type="subcellular location">
    <subcellularLocation>
        <location evidence="1">Membrane</location>
        <topology evidence="1">Multi-pass membrane protein</topology>
    </subcellularLocation>
</comment>
<evidence type="ECO:0000313" key="15">
    <source>
        <dbReference type="Proteomes" id="UP000004978"/>
    </source>
</evidence>
<reference evidence="14 15" key="1">
    <citation type="journal article" date="2013" name="Genome Announc.">
        <title>Genome Sequence of Mycoplasma columbinum Strain SF7.</title>
        <authorList>
            <person name="Guo Z."/>
            <person name="Xu X."/>
            <person name="Zheng Q."/>
            <person name="Li T."/>
            <person name="Kuang S."/>
            <person name="Zhang Z."/>
            <person name="Chen Y."/>
            <person name="Lu X."/>
            <person name="Zhou R."/>
            <person name="Bi D."/>
            <person name="Jin H."/>
        </authorList>
    </citation>
    <scope>NUCLEOTIDE SEQUENCE [LARGE SCALE GENOMIC DNA]</scope>
    <source>
        <strain evidence="14 15">SF7</strain>
    </source>
</reference>
<evidence type="ECO:0000256" key="1">
    <source>
        <dbReference type="ARBA" id="ARBA00004141"/>
    </source>
</evidence>
<proteinExistence type="inferred from homology"/>
<comment type="caution">
    <text evidence="14">The sequence shown here is derived from an EMBL/GenBank/DDBJ whole genome shotgun (WGS) entry which is preliminary data.</text>
</comment>
<keyword evidence="7" id="KW-0443">Lipid metabolism</keyword>
<evidence type="ECO:0000313" key="14">
    <source>
        <dbReference type="EMBL" id="EGV00431.1"/>
    </source>
</evidence>
<dbReference type="Gene3D" id="1.20.120.1760">
    <property type="match status" value="1"/>
</dbReference>
<dbReference type="EMBL" id="AFXA01000008">
    <property type="protein sequence ID" value="EGV00431.1"/>
    <property type="molecule type" value="Genomic_DNA"/>
</dbReference>
<keyword evidence="4 12" id="KW-0808">Transferase</keyword>
<dbReference type="NCBIfam" id="TIGR00560">
    <property type="entry name" value="pgsA"/>
    <property type="match status" value="1"/>
</dbReference>
<dbReference type="STRING" id="1037410.MCSF7_00496"/>
<keyword evidence="10" id="KW-1208">Phospholipid metabolism</keyword>
<dbReference type="InterPro" id="IPR000462">
    <property type="entry name" value="CDP-OH_P_trans"/>
</dbReference>
<dbReference type="GO" id="GO:0046474">
    <property type="term" value="P:glycerophospholipid biosynthetic process"/>
    <property type="evidence" value="ECO:0007669"/>
    <property type="project" value="TreeGrafter"/>
</dbReference>
<keyword evidence="5 13" id="KW-0812">Transmembrane</keyword>
<dbReference type="GO" id="GO:0016020">
    <property type="term" value="C:membrane"/>
    <property type="evidence" value="ECO:0007669"/>
    <property type="project" value="UniProtKB-SubCell"/>
</dbReference>
<protein>
    <recommendedName>
        <fullName evidence="11">CDP-diacylglycerol--glycerol-3-phosphate 3-phosphatidyltransferase</fullName>
        <ecNumber evidence="11">2.7.8.5</ecNumber>
    </recommendedName>
</protein>
<evidence type="ECO:0000256" key="7">
    <source>
        <dbReference type="ARBA" id="ARBA00023098"/>
    </source>
</evidence>
<comment type="similarity">
    <text evidence="2 12">Belongs to the CDP-alcohol phosphatidyltransferase class-I family.</text>
</comment>
<feature type="transmembrane region" description="Helical" evidence="13">
    <location>
        <begin position="21"/>
        <end position="45"/>
    </location>
</feature>
<evidence type="ECO:0000256" key="6">
    <source>
        <dbReference type="ARBA" id="ARBA00022989"/>
    </source>
</evidence>
<evidence type="ECO:0000256" key="2">
    <source>
        <dbReference type="ARBA" id="ARBA00010441"/>
    </source>
</evidence>
<dbReference type="RefSeq" id="WP_006608517.1">
    <property type="nucleotide sequence ID" value="NZ_AFXA01000008.1"/>
</dbReference>
<name>F9UJQ0_9BACT</name>
<evidence type="ECO:0000256" key="3">
    <source>
        <dbReference type="ARBA" id="ARBA00022516"/>
    </source>
</evidence>
<dbReference type="InterPro" id="IPR043130">
    <property type="entry name" value="CDP-OH_PTrfase_TM_dom"/>
</dbReference>
<dbReference type="EC" id="2.7.8.5" evidence="11"/>
<evidence type="ECO:0000256" key="5">
    <source>
        <dbReference type="ARBA" id="ARBA00022692"/>
    </source>
</evidence>
<dbReference type="Proteomes" id="UP000004978">
    <property type="component" value="Unassembled WGS sequence"/>
</dbReference>
<dbReference type="GO" id="GO:0008444">
    <property type="term" value="F:CDP-diacylglycerol-glycerol-3-phosphate 3-phosphatidyltransferase activity"/>
    <property type="evidence" value="ECO:0007669"/>
    <property type="project" value="UniProtKB-UniRule"/>
</dbReference>
<keyword evidence="6 13" id="KW-1133">Transmembrane helix</keyword>
<dbReference type="InterPro" id="IPR004570">
    <property type="entry name" value="Phosphatidylglycerol_P_synth"/>
</dbReference>
<evidence type="ECO:0000256" key="10">
    <source>
        <dbReference type="ARBA" id="ARBA00023264"/>
    </source>
</evidence>
<feature type="transmembrane region" description="Helical" evidence="13">
    <location>
        <begin position="196"/>
        <end position="220"/>
    </location>
</feature>
<keyword evidence="9" id="KW-0594">Phospholipid biosynthesis</keyword>
<dbReference type="PANTHER" id="PTHR14269:SF62">
    <property type="entry name" value="CDP-DIACYLGLYCEROL--GLYCEROL-3-PHOSPHATE 3-PHOSPHATIDYLTRANSFERASE 1, CHLOROPLASTIC"/>
    <property type="match status" value="1"/>
</dbReference>
<dbReference type="InterPro" id="IPR048254">
    <property type="entry name" value="CDP_ALCOHOL_P_TRANSF_CS"/>
</dbReference>
<dbReference type="InterPro" id="IPR050324">
    <property type="entry name" value="CDP-alcohol_PTase-I"/>
</dbReference>
<evidence type="ECO:0000256" key="4">
    <source>
        <dbReference type="ARBA" id="ARBA00022679"/>
    </source>
</evidence>
<evidence type="ECO:0000256" key="11">
    <source>
        <dbReference type="NCBIfam" id="TIGR00560"/>
    </source>
</evidence>
<organism evidence="14 15">
    <name type="scientific">Mycoplasmopsis columbina SF7</name>
    <dbReference type="NCBI Taxonomy" id="1037410"/>
    <lineage>
        <taxon>Bacteria</taxon>
        <taxon>Bacillati</taxon>
        <taxon>Mycoplasmatota</taxon>
        <taxon>Mycoplasmoidales</taxon>
        <taxon>Metamycoplasmataceae</taxon>
        <taxon>Mycoplasmopsis</taxon>
    </lineage>
</organism>
<evidence type="ECO:0000256" key="13">
    <source>
        <dbReference type="SAM" id="Phobius"/>
    </source>
</evidence>
<accession>F9UJQ0</accession>
<feature type="transmembrane region" description="Helical" evidence="13">
    <location>
        <begin position="51"/>
        <end position="74"/>
    </location>
</feature>
<gene>
    <name evidence="14" type="ORF">MCSF7_00496</name>
</gene>
<evidence type="ECO:0000256" key="12">
    <source>
        <dbReference type="RuleBase" id="RU003750"/>
    </source>
</evidence>
<dbReference type="eggNOG" id="COG0558">
    <property type="taxonomic scope" value="Bacteria"/>
</dbReference>